<proteinExistence type="predicted"/>
<dbReference type="Proteomes" id="UP000280501">
    <property type="component" value="Unassembled WGS sequence"/>
</dbReference>
<dbReference type="Pfam" id="PF13349">
    <property type="entry name" value="DUF4097"/>
    <property type="match status" value="1"/>
</dbReference>
<comment type="caution">
    <text evidence="2">The sequence shown here is derived from an EMBL/GenBank/DDBJ whole genome shotgun (WGS) entry which is preliminary data.</text>
</comment>
<dbReference type="AlphaFoldDB" id="A0A3N4ZNC9"/>
<evidence type="ECO:0000313" key="3">
    <source>
        <dbReference type="Proteomes" id="UP000280501"/>
    </source>
</evidence>
<keyword evidence="3" id="KW-1185">Reference proteome</keyword>
<dbReference type="InterPro" id="IPR025164">
    <property type="entry name" value="Toastrack_DUF4097"/>
</dbReference>
<dbReference type="RefSeq" id="WP_123814417.1">
    <property type="nucleotide sequence ID" value="NZ_RKQZ01000001.1"/>
</dbReference>
<sequence length="280" mass="28594">MPAFPAPSPVPVRVEVPFGNLRVVAGERDDVVVTVLPTDPARSGSVRAAEEIRVERDGESVEITYPGSWKQWVLPFAAGTADITVELPEGSDIRGKVGSFFAEGPLGVVDVTASAGDVRMDEVDRLDAKVSAGNLAVGRASGTVNVKVSAGSVRIDEFAGDGAVRATNGTITVGDLTGSLEATGAHAEIAVSRVRGTLTAKTAHSGIRVSNVVSGSVSLTTSYGSIEVGVPEGTAAFLDVASEHGAVRNQLTPAGAPGDGEATAEIHAATGYGEIIIRRP</sequence>
<name>A0A3N4ZNC9_9MICO</name>
<dbReference type="OrthoDB" id="3252095at2"/>
<gene>
    <name evidence="2" type="ORF">EDD34_1998</name>
</gene>
<organism evidence="2 3">
    <name type="scientific">Myceligenerans xiligouense</name>
    <dbReference type="NCBI Taxonomy" id="253184"/>
    <lineage>
        <taxon>Bacteria</taxon>
        <taxon>Bacillati</taxon>
        <taxon>Actinomycetota</taxon>
        <taxon>Actinomycetes</taxon>
        <taxon>Micrococcales</taxon>
        <taxon>Promicromonosporaceae</taxon>
        <taxon>Myceligenerans</taxon>
    </lineage>
</organism>
<evidence type="ECO:0000259" key="1">
    <source>
        <dbReference type="Pfam" id="PF13349"/>
    </source>
</evidence>
<protein>
    <submittedName>
        <fullName evidence="2">Putative adhesin</fullName>
    </submittedName>
</protein>
<reference evidence="2 3" key="1">
    <citation type="submission" date="2018-11" db="EMBL/GenBank/DDBJ databases">
        <title>Sequencing the genomes of 1000 actinobacteria strains.</title>
        <authorList>
            <person name="Klenk H.-P."/>
        </authorList>
    </citation>
    <scope>NUCLEOTIDE SEQUENCE [LARGE SCALE GENOMIC DNA]</scope>
    <source>
        <strain evidence="2 3">DSM 15700</strain>
    </source>
</reference>
<evidence type="ECO:0000313" key="2">
    <source>
        <dbReference type="EMBL" id="RPF21371.1"/>
    </source>
</evidence>
<feature type="domain" description="DUF4097" evidence="1">
    <location>
        <begin position="47"/>
        <end position="251"/>
    </location>
</feature>
<accession>A0A3N4ZNC9</accession>
<dbReference type="EMBL" id="RKQZ01000001">
    <property type="protein sequence ID" value="RPF21371.1"/>
    <property type="molecule type" value="Genomic_DNA"/>
</dbReference>